<sequence length="251" mass="28154">MPQQHGIGNLRAVSSRVVEPIQRHHWRGRALPSPQTKPNQTKREPGEFTGGERALPRRFYPTNTNTIAITERRTDIKPPVQHPECDPRCGAVPCCVVSIGIEIEIEIQIEIEIKIALIKPNPTPAPAPAPAPVPTSTSTSRHRGRNYTTSPSSNGQRGILPAPGGPHPVPHRRRREHRAGLPEAGALRISQRAALRRDHRPRGEPHLGREARPRQRQQHVQPRRQQRPQHPARRPRRLGQADMGRAHARRG</sequence>
<evidence type="ECO:0000313" key="2">
    <source>
        <dbReference type="Proteomes" id="UP001143856"/>
    </source>
</evidence>
<evidence type="ECO:0000313" key="1">
    <source>
        <dbReference type="EMBL" id="KAJ2985312.1"/>
    </source>
</evidence>
<keyword evidence="2" id="KW-1185">Reference proteome</keyword>
<name>A0ACC1P3G8_9PEZI</name>
<organism evidence="1 2">
    <name type="scientific">Xylaria curta</name>
    <dbReference type="NCBI Taxonomy" id="42375"/>
    <lineage>
        <taxon>Eukaryota</taxon>
        <taxon>Fungi</taxon>
        <taxon>Dikarya</taxon>
        <taxon>Ascomycota</taxon>
        <taxon>Pezizomycotina</taxon>
        <taxon>Sordariomycetes</taxon>
        <taxon>Xylariomycetidae</taxon>
        <taxon>Xylariales</taxon>
        <taxon>Xylariaceae</taxon>
        <taxon>Xylaria</taxon>
    </lineage>
</organism>
<comment type="caution">
    <text evidence="1">The sequence shown here is derived from an EMBL/GenBank/DDBJ whole genome shotgun (WGS) entry which is preliminary data.</text>
</comment>
<gene>
    <name evidence="1" type="ORF">NUW58_g5602</name>
</gene>
<dbReference type="Proteomes" id="UP001143856">
    <property type="component" value="Unassembled WGS sequence"/>
</dbReference>
<proteinExistence type="predicted"/>
<reference evidence="1" key="1">
    <citation type="submission" date="2022-10" db="EMBL/GenBank/DDBJ databases">
        <title>Genome Sequence of Xylaria curta.</title>
        <authorList>
            <person name="Buettner E."/>
        </authorList>
    </citation>
    <scope>NUCLEOTIDE SEQUENCE</scope>
    <source>
        <strain evidence="1">Babe10</strain>
    </source>
</reference>
<dbReference type="EMBL" id="JAPDGR010001125">
    <property type="protein sequence ID" value="KAJ2985312.1"/>
    <property type="molecule type" value="Genomic_DNA"/>
</dbReference>
<accession>A0ACC1P3G8</accession>
<protein>
    <submittedName>
        <fullName evidence="1">Uncharacterized protein</fullName>
    </submittedName>
</protein>